<dbReference type="PANTHER" id="PTHR46429">
    <property type="entry name" value="23S RRNA (GUANOSINE-2'-O-)-METHYLTRANSFERASE RLMB"/>
    <property type="match status" value="1"/>
</dbReference>
<proteinExistence type="inferred from homology"/>
<dbReference type="InterPro" id="IPR001537">
    <property type="entry name" value="SpoU_MeTrfase"/>
</dbReference>
<dbReference type="InterPro" id="IPR029028">
    <property type="entry name" value="Alpha/beta_knot_MTases"/>
</dbReference>
<dbReference type="SUPFAM" id="SSF75217">
    <property type="entry name" value="alpha/beta knot"/>
    <property type="match status" value="1"/>
</dbReference>
<keyword evidence="3" id="KW-0808">Transferase</keyword>
<evidence type="ECO:0000256" key="4">
    <source>
        <dbReference type="SAM" id="MobiDB-lite"/>
    </source>
</evidence>
<name>A0ABV8U3T4_9ACTN</name>
<feature type="domain" description="RNA 2-O ribose methyltransferase substrate binding" evidence="5">
    <location>
        <begin position="93"/>
        <end position="169"/>
    </location>
</feature>
<reference evidence="7" key="1">
    <citation type="journal article" date="2019" name="Int. J. Syst. Evol. Microbiol.">
        <title>The Global Catalogue of Microorganisms (GCM) 10K type strain sequencing project: providing services to taxonomists for standard genome sequencing and annotation.</title>
        <authorList>
            <consortium name="The Broad Institute Genomics Platform"/>
            <consortium name="The Broad Institute Genome Sequencing Center for Infectious Disease"/>
            <person name="Wu L."/>
            <person name="Ma J."/>
        </authorList>
    </citation>
    <scope>NUCLEOTIDE SEQUENCE [LARGE SCALE GENOMIC DNA]</scope>
    <source>
        <strain evidence="7">IBRC-M 10908</strain>
    </source>
</reference>
<dbReference type="EMBL" id="JBHSDK010000028">
    <property type="protein sequence ID" value="MFC4337292.1"/>
    <property type="molecule type" value="Genomic_DNA"/>
</dbReference>
<comment type="caution">
    <text evidence="6">The sequence shown here is derived from an EMBL/GenBank/DDBJ whole genome shotgun (WGS) entry which is preliminary data.</text>
</comment>
<dbReference type="NCBIfam" id="TIGR00186">
    <property type="entry name" value="rRNA_methyl_3"/>
    <property type="match status" value="1"/>
</dbReference>
<keyword evidence="7" id="KW-1185">Reference proteome</keyword>
<evidence type="ECO:0000256" key="1">
    <source>
        <dbReference type="ARBA" id="ARBA00007228"/>
    </source>
</evidence>
<keyword evidence="2" id="KW-0489">Methyltransferase</keyword>
<dbReference type="Gene3D" id="3.40.1280.10">
    <property type="match status" value="1"/>
</dbReference>
<dbReference type="CDD" id="cd18103">
    <property type="entry name" value="SpoU-like_RlmB"/>
    <property type="match status" value="1"/>
</dbReference>
<dbReference type="SMART" id="SM00967">
    <property type="entry name" value="SpoU_sub_bind"/>
    <property type="match status" value="1"/>
</dbReference>
<dbReference type="PANTHER" id="PTHR46429:SF1">
    <property type="entry name" value="23S RRNA (GUANOSINE-2'-O-)-METHYLTRANSFERASE RLMB"/>
    <property type="match status" value="1"/>
</dbReference>
<dbReference type="Proteomes" id="UP001595823">
    <property type="component" value="Unassembled WGS sequence"/>
</dbReference>
<evidence type="ECO:0000256" key="2">
    <source>
        <dbReference type="ARBA" id="ARBA00022603"/>
    </source>
</evidence>
<evidence type="ECO:0000313" key="6">
    <source>
        <dbReference type="EMBL" id="MFC4337292.1"/>
    </source>
</evidence>
<dbReference type="InterPro" id="IPR004441">
    <property type="entry name" value="rRNA_MeTrfase_TrmH"/>
</dbReference>
<dbReference type="RefSeq" id="WP_380624132.1">
    <property type="nucleotide sequence ID" value="NZ_JBHSDK010000028.1"/>
</dbReference>
<evidence type="ECO:0000259" key="5">
    <source>
        <dbReference type="SMART" id="SM00967"/>
    </source>
</evidence>
<comment type="similarity">
    <text evidence="1">Belongs to the class IV-like SAM-binding methyltransferase superfamily. RNA methyltransferase TrmH family.</text>
</comment>
<dbReference type="Pfam" id="PF00588">
    <property type="entry name" value="SpoU_methylase"/>
    <property type="match status" value="1"/>
</dbReference>
<sequence length="338" mass="36577">MANSKPRRPGQSKRAKTGFGKGTGGQKKGLNTRGKTLKAEDRPWHKKYTGEDKPKKTKWKQEKERTKAASEGRTTHIGKSRDRRERDHDAPELLLGRNPVVEALRAKVPAKALYVAYGTHLDDRIAEAVRMAQNRDLAVRELARRDLDRKAQNSMHQGIALEVEPYQYAELEDLLAESKSDAMPLLVALDGITDPRNLGAIIRSTAAFGADGLIIPSRRAASVTAVAWRTSAGAAARVPVAKIVNMTNTVKDLQKEGFMAVALDGEGDDDVFDLTAADRPLVLVVGDEGKGVSRLVAQTCDFRASIPIASAVESLNASVAASIALAEIKRQRGLGSQG</sequence>
<evidence type="ECO:0000313" key="7">
    <source>
        <dbReference type="Proteomes" id="UP001595823"/>
    </source>
</evidence>
<evidence type="ECO:0000256" key="3">
    <source>
        <dbReference type="ARBA" id="ARBA00022679"/>
    </source>
</evidence>
<dbReference type="Pfam" id="PF08032">
    <property type="entry name" value="SpoU_sub_bind"/>
    <property type="match status" value="1"/>
</dbReference>
<organism evidence="6 7">
    <name type="scientific">Salininema proteolyticum</name>
    <dbReference type="NCBI Taxonomy" id="1607685"/>
    <lineage>
        <taxon>Bacteria</taxon>
        <taxon>Bacillati</taxon>
        <taxon>Actinomycetota</taxon>
        <taxon>Actinomycetes</taxon>
        <taxon>Glycomycetales</taxon>
        <taxon>Glycomycetaceae</taxon>
        <taxon>Salininema</taxon>
    </lineage>
</organism>
<dbReference type="InterPro" id="IPR029026">
    <property type="entry name" value="tRNA_m1G_MTases_N"/>
</dbReference>
<dbReference type="InterPro" id="IPR029064">
    <property type="entry name" value="Ribosomal_eL30-like_sf"/>
</dbReference>
<feature type="region of interest" description="Disordered" evidence="4">
    <location>
        <begin position="1"/>
        <end position="91"/>
    </location>
</feature>
<gene>
    <name evidence="6" type="primary">rlmB</name>
    <name evidence="6" type="ORF">ACFPET_19000</name>
</gene>
<protein>
    <submittedName>
        <fullName evidence="6">23S rRNA (Guanosine(2251)-2'-O)-methyltransferase RlmB</fullName>
    </submittedName>
</protein>
<accession>A0ABV8U3T4</accession>
<feature type="compositionally biased region" description="Basic and acidic residues" evidence="4">
    <location>
        <begin position="37"/>
        <end position="91"/>
    </location>
</feature>
<feature type="compositionally biased region" description="Basic residues" evidence="4">
    <location>
        <begin position="1"/>
        <end position="16"/>
    </location>
</feature>
<dbReference type="InterPro" id="IPR013123">
    <property type="entry name" value="SpoU_subst-bd"/>
</dbReference>
<dbReference type="SUPFAM" id="SSF55315">
    <property type="entry name" value="L30e-like"/>
    <property type="match status" value="1"/>
</dbReference>
<dbReference type="Gene3D" id="3.30.1330.30">
    <property type="match status" value="1"/>
</dbReference>